<evidence type="ECO:0000259" key="1">
    <source>
        <dbReference type="Pfam" id="PF18962"/>
    </source>
</evidence>
<dbReference type="EMBL" id="JADKGY010000030">
    <property type="protein sequence ID" value="MBK9984583.1"/>
    <property type="molecule type" value="Genomic_DNA"/>
</dbReference>
<feature type="domain" description="Secretion system C-terminal sorting" evidence="1">
    <location>
        <begin position="149"/>
        <end position="212"/>
    </location>
</feature>
<comment type="caution">
    <text evidence="2">The sequence shown here is derived from an EMBL/GenBank/DDBJ whole genome shotgun (WGS) entry which is preliminary data.</text>
</comment>
<proteinExistence type="predicted"/>
<reference evidence="2 3" key="1">
    <citation type="submission" date="2020-10" db="EMBL/GenBank/DDBJ databases">
        <title>Connecting structure to function with the recovery of over 1000 high-quality activated sludge metagenome-assembled genomes encoding full-length rRNA genes using long-read sequencing.</title>
        <authorList>
            <person name="Singleton C.M."/>
            <person name="Petriglieri F."/>
            <person name="Kristensen J.M."/>
            <person name="Kirkegaard R.H."/>
            <person name="Michaelsen T.Y."/>
            <person name="Andersen M.H."/>
            <person name="Karst S.M."/>
            <person name="Dueholm M.S."/>
            <person name="Nielsen P.H."/>
            <person name="Albertsen M."/>
        </authorList>
    </citation>
    <scope>NUCLEOTIDE SEQUENCE [LARGE SCALE GENOMIC DNA]</scope>
    <source>
        <strain evidence="2">Ribe_18-Q3-R11-54_MAXAC.273</strain>
    </source>
</reference>
<evidence type="ECO:0000313" key="2">
    <source>
        <dbReference type="EMBL" id="MBK9984583.1"/>
    </source>
</evidence>
<dbReference type="Pfam" id="PF18962">
    <property type="entry name" value="Por_Secre_tail"/>
    <property type="match status" value="1"/>
</dbReference>
<dbReference type="InterPro" id="IPR026444">
    <property type="entry name" value="Secre_tail"/>
</dbReference>
<sequence>MILQASGLIVGQPYWLLIDGSNGSTCQYTIEYTTGVFGPQLTGELDPVQTFTNLNVVSQGYQDLQIVTGPSIGNAHGYYWTFGWNNDTITTTLPELNINIAANAPPGIWNICVHAFSGCDTTENEICTQIEIIATTATETLKDETGISIFPNPTKDKLQIQLPEDTSLPVQWVLFDEMGIQQMNGTLIRSNTILDLEIIPAGVYFLELDLKNDFRRILKVINE</sequence>
<name>A0A9D7XUA5_9BACT</name>
<evidence type="ECO:0000313" key="3">
    <source>
        <dbReference type="Proteomes" id="UP000808337"/>
    </source>
</evidence>
<protein>
    <submittedName>
        <fullName evidence="2">T9SS type A sorting domain-containing protein</fullName>
    </submittedName>
</protein>
<dbReference type="Proteomes" id="UP000808337">
    <property type="component" value="Unassembled WGS sequence"/>
</dbReference>
<organism evidence="2 3">
    <name type="scientific">Candidatus Opimibacter skivensis</name>
    <dbReference type="NCBI Taxonomy" id="2982028"/>
    <lineage>
        <taxon>Bacteria</taxon>
        <taxon>Pseudomonadati</taxon>
        <taxon>Bacteroidota</taxon>
        <taxon>Saprospiria</taxon>
        <taxon>Saprospirales</taxon>
        <taxon>Saprospiraceae</taxon>
        <taxon>Candidatus Opimibacter</taxon>
    </lineage>
</organism>
<dbReference type="NCBIfam" id="TIGR04183">
    <property type="entry name" value="Por_Secre_tail"/>
    <property type="match status" value="1"/>
</dbReference>
<accession>A0A9D7XUA5</accession>
<dbReference type="AlphaFoldDB" id="A0A9D7XUA5"/>
<gene>
    <name evidence="2" type="ORF">IPP15_19840</name>
</gene>